<dbReference type="InterPro" id="IPR003423">
    <property type="entry name" value="OMP_efflux"/>
</dbReference>
<keyword evidence="4" id="KW-1134">Transmembrane beta strand</keyword>
<sequence>MTIDEAISVAMARGFGVRTARSLQEKTHQRVQEAKGSIGPRVTLGGTYLQFDQPTSAGDPPKVVVPRTEKSVNATASLPLDISGNLGLAIHAAKSAEDASELAVQSAKNDLRRDVRKAFYRVLQSKELLDVAIASKTGADLRLANTKAQFEAGSLAKVDVLRADVQATQAESDRLAAANALDISKKSFNNQLALPVETPVDLAPVADRSSLAPTDDARLFEAAQRLRPDLDALRATAVALHAVTRAEERGLQPSLNLSSVVSRQIDPLSGTRPSLTTTALTLTWPIFDSGVTRARVKQDRQDEEALRIQTEQLALGISLEVRQATTNLANAAARLETAKRQVELAEEAFRLAGVRRDAGEGILLEVLDAQTDLTRARTQFVTTRYDYLAAYADLQRAIGVDDVGAALKAVAGVTR</sequence>
<dbReference type="SUPFAM" id="SSF56954">
    <property type="entry name" value="Outer membrane efflux proteins (OEP)"/>
    <property type="match status" value="1"/>
</dbReference>
<dbReference type="Proteomes" id="UP000727962">
    <property type="component" value="Unassembled WGS sequence"/>
</dbReference>
<keyword evidence="6" id="KW-0472">Membrane</keyword>
<keyword evidence="8" id="KW-0175">Coiled coil</keyword>
<comment type="caution">
    <text evidence="9">The sequence shown here is derived from an EMBL/GenBank/DDBJ whole genome shotgun (WGS) entry which is preliminary data.</text>
</comment>
<dbReference type="EMBL" id="JACOSL010000013">
    <property type="protein sequence ID" value="MBI1755866.1"/>
    <property type="molecule type" value="Genomic_DNA"/>
</dbReference>
<dbReference type="GO" id="GO:0015562">
    <property type="term" value="F:efflux transmembrane transporter activity"/>
    <property type="evidence" value="ECO:0007669"/>
    <property type="project" value="InterPro"/>
</dbReference>
<dbReference type="Pfam" id="PF02321">
    <property type="entry name" value="OEP"/>
    <property type="match status" value="2"/>
</dbReference>
<evidence type="ECO:0000313" key="10">
    <source>
        <dbReference type="Proteomes" id="UP000727962"/>
    </source>
</evidence>
<dbReference type="AlphaFoldDB" id="A0A931PVR7"/>
<dbReference type="GO" id="GO:1990281">
    <property type="term" value="C:efflux pump complex"/>
    <property type="evidence" value="ECO:0007669"/>
    <property type="project" value="TreeGrafter"/>
</dbReference>
<reference evidence="9" key="1">
    <citation type="submission" date="2020-07" db="EMBL/GenBank/DDBJ databases">
        <title>Huge and variable diversity of episymbiotic CPR bacteria and DPANN archaea in groundwater ecosystems.</title>
        <authorList>
            <person name="He C.Y."/>
            <person name="Keren R."/>
            <person name="Whittaker M."/>
            <person name="Farag I.F."/>
            <person name="Doudna J."/>
            <person name="Cate J.H.D."/>
            <person name="Banfield J.F."/>
        </authorList>
    </citation>
    <scope>NUCLEOTIDE SEQUENCE</scope>
    <source>
        <strain evidence="9">NC_groundwater_17_Pr7_B-0.1um_64_12</strain>
    </source>
</reference>
<evidence type="ECO:0000256" key="2">
    <source>
        <dbReference type="ARBA" id="ARBA00007613"/>
    </source>
</evidence>
<dbReference type="Gene3D" id="1.20.1600.10">
    <property type="entry name" value="Outer membrane efflux proteins (OEP)"/>
    <property type="match status" value="1"/>
</dbReference>
<feature type="coiled-coil region" evidence="8">
    <location>
        <begin position="321"/>
        <end position="348"/>
    </location>
</feature>
<dbReference type="PANTHER" id="PTHR30026:SF20">
    <property type="entry name" value="OUTER MEMBRANE PROTEIN TOLC"/>
    <property type="match status" value="1"/>
</dbReference>
<evidence type="ECO:0000256" key="1">
    <source>
        <dbReference type="ARBA" id="ARBA00004442"/>
    </source>
</evidence>
<protein>
    <submittedName>
        <fullName evidence="9">TolC family protein</fullName>
    </submittedName>
</protein>
<keyword evidence="7" id="KW-0998">Cell outer membrane</keyword>
<keyword evidence="3" id="KW-0813">Transport</keyword>
<evidence type="ECO:0000256" key="6">
    <source>
        <dbReference type="ARBA" id="ARBA00023136"/>
    </source>
</evidence>
<dbReference type="InterPro" id="IPR051906">
    <property type="entry name" value="TolC-like"/>
</dbReference>
<evidence type="ECO:0000313" key="9">
    <source>
        <dbReference type="EMBL" id="MBI1755866.1"/>
    </source>
</evidence>
<evidence type="ECO:0000256" key="4">
    <source>
        <dbReference type="ARBA" id="ARBA00022452"/>
    </source>
</evidence>
<proteinExistence type="inferred from homology"/>
<organism evidence="9 10">
    <name type="scientific">Fimbriimonas ginsengisoli</name>
    <dbReference type="NCBI Taxonomy" id="1005039"/>
    <lineage>
        <taxon>Bacteria</taxon>
        <taxon>Bacillati</taxon>
        <taxon>Armatimonadota</taxon>
        <taxon>Fimbriimonadia</taxon>
        <taxon>Fimbriimonadales</taxon>
        <taxon>Fimbriimonadaceae</taxon>
        <taxon>Fimbriimonas</taxon>
    </lineage>
</organism>
<dbReference type="GO" id="GO:0015288">
    <property type="term" value="F:porin activity"/>
    <property type="evidence" value="ECO:0007669"/>
    <property type="project" value="TreeGrafter"/>
</dbReference>
<dbReference type="GO" id="GO:0009279">
    <property type="term" value="C:cell outer membrane"/>
    <property type="evidence" value="ECO:0007669"/>
    <property type="project" value="UniProtKB-SubCell"/>
</dbReference>
<keyword evidence="5" id="KW-0812">Transmembrane</keyword>
<comment type="subcellular location">
    <subcellularLocation>
        <location evidence="1">Cell outer membrane</location>
    </subcellularLocation>
</comment>
<evidence type="ECO:0000256" key="8">
    <source>
        <dbReference type="SAM" id="Coils"/>
    </source>
</evidence>
<comment type="similarity">
    <text evidence="2">Belongs to the outer membrane factor (OMF) (TC 1.B.17) family.</text>
</comment>
<evidence type="ECO:0000256" key="7">
    <source>
        <dbReference type="ARBA" id="ARBA00023237"/>
    </source>
</evidence>
<accession>A0A931PVR7</accession>
<dbReference type="PANTHER" id="PTHR30026">
    <property type="entry name" value="OUTER MEMBRANE PROTEIN TOLC"/>
    <property type="match status" value="1"/>
</dbReference>
<evidence type="ECO:0000256" key="5">
    <source>
        <dbReference type="ARBA" id="ARBA00022692"/>
    </source>
</evidence>
<gene>
    <name evidence="9" type="ORF">HYR64_02010</name>
</gene>
<name>A0A931PVR7_FIMGI</name>
<evidence type="ECO:0000256" key="3">
    <source>
        <dbReference type="ARBA" id="ARBA00022448"/>
    </source>
</evidence>